<name>A0A7D7L942_9NOSO</name>
<keyword evidence="2" id="KW-1185">Reference proteome</keyword>
<proteinExistence type="predicted"/>
<dbReference type="Proteomes" id="UP000514713">
    <property type="component" value="Chromosome"/>
</dbReference>
<dbReference type="AlphaFoldDB" id="A0A7D7L942"/>
<reference evidence="2" key="1">
    <citation type="submission" date="2020-06" db="EMBL/GenBank/DDBJ databases">
        <title>Nostoc edaphicum CCNP1411 genome.</title>
        <authorList>
            <person name="Fidor A."/>
            <person name="Grabski M."/>
            <person name="Gawor J."/>
            <person name="Gromadka R."/>
            <person name="Wegrzyn G."/>
            <person name="Mazur-Marzec H."/>
        </authorList>
    </citation>
    <scope>NUCLEOTIDE SEQUENCE [LARGE SCALE GENOMIC DNA]</scope>
    <source>
        <strain evidence="2">CCNP1411</strain>
    </source>
</reference>
<gene>
    <name evidence="1" type="ORF">HUN01_06840</name>
</gene>
<evidence type="ECO:0000313" key="1">
    <source>
        <dbReference type="EMBL" id="QMS87313.1"/>
    </source>
</evidence>
<dbReference type="EMBL" id="CP054698">
    <property type="protein sequence ID" value="QMS87313.1"/>
    <property type="molecule type" value="Genomic_DNA"/>
</dbReference>
<sequence length="270" mass="28972">MTIITYNKVLTIVKKIDSTSPTGIIPIITNSLTGITGGGQILSANAFIKNLKAFAQITSLPPINLPNISIEDSETERLYKVLDVEWQSPRFQLNLYISNNTTDWYLVGGISLLNPSGYPYRIYNLLDLYTDNLAVELGENGRVGVEIKEVGHGSLAGNDLITIHGSYVLEIVIEEANYIPPIINSTPINKIIGTASTIAVPATPTRKYVLLTNTGNSPIYLNFGGTALLNEGIPVQPGGAFDFSINDVAYLGEISAVSTGGSQLLGIQST</sequence>
<dbReference type="RefSeq" id="WP_181930643.1">
    <property type="nucleotide sequence ID" value="NZ_CP054698.1"/>
</dbReference>
<organism evidence="1 2">
    <name type="scientific">Nostoc edaphicum CCNP1411</name>
    <dbReference type="NCBI Taxonomy" id="1472755"/>
    <lineage>
        <taxon>Bacteria</taxon>
        <taxon>Bacillati</taxon>
        <taxon>Cyanobacteriota</taxon>
        <taxon>Cyanophyceae</taxon>
        <taxon>Nostocales</taxon>
        <taxon>Nostocaceae</taxon>
        <taxon>Nostoc</taxon>
    </lineage>
</organism>
<protein>
    <submittedName>
        <fullName evidence="1">Uncharacterized protein</fullName>
    </submittedName>
</protein>
<accession>A0A7D7L942</accession>
<dbReference type="KEGG" id="ned:HUN01_06840"/>
<evidence type="ECO:0000313" key="2">
    <source>
        <dbReference type="Proteomes" id="UP000514713"/>
    </source>
</evidence>